<keyword evidence="9 11" id="KW-0482">Metalloprotease</keyword>
<dbReference type="AlphaFoldDB" id="A0A0R1QBH6"/>
<keyword evidence="14" id="KW-1185">Reference proteome</keyword>
<feature type="transmembrane region" description="Helical" evidence="11">
    <location>
        <begin position="296"/>
        <end position="318"/>
    </location>
</feature>
<dbReference type="SMART" id="SM00228">
    <property type="entry name" value="PDZ"/>
    <property type="match status" value="1"/>
</dbReference>
<gene>
    <name evidence="13" type="ORF">FD20_GL001693</name>
</gene>
<dbReference type="Proteomes" id="UP000051155">
    <property type="component" value="Unassembled WGS sequence"/>
</dbReference>
<dbReference type="PANTHER" id="PTHR42837:SF2">
    <property type="entry name" value="MEMBRANE METALLOPROTEASE ARASP2, CHLOROPLASTIC-RELATED"/>
    <property type="match status" value="1"/>
</dbReference>
<dbReference type="InterPro" id="IPR001478">
    <property type="entry name" value="PDZ"/>
</dbReference>
<dbReference type="CDD" id="cd06163">
    <property type="entry name" value="S2P-M50_PDZ_RseP-like"/>
    <property type="match status" value="1"/>
</dbReference>
<dbReference type="InterPro" id="IPR004387">
    <property type="entry name" value="Pept_M50_Zn"/>
</dbReference>
<evidence type="ECO:0000259" key="12">
    <source>
        <dbReference type="SMART" id="SM00228"/>
    </source>
</evidence>
<keyword evidence="11" id="KW-0479">Metal-binding</keyword>
<evidence type="ECO:0000313" key="14">
    <source>
        <dbReference type="Proteomes" id="UP000051155"/>
    </source>
</evidence>
<evidence type="ECO:0000256" key="8">
    <source>
        <dbReference type="ARBA" id="ARBA00022989"/>
    </source>
</evidence>
<dbReference type="PATRIC" id="fig|1423812.3.peg.1804"/>
<dbReference type="InterPro" id="IPR036034">
    <property type="entry name" value="PDZ_sf"/>
</dbReference>
<dbReference type="EC" id="3.4.24.-" evidence="11"/>
<dbReference type="InterPro" id="IPR008915">
    <property type="entry name" value="Peptidase_M50"/>
</dbReference>
<accession>A0A0R1QBH6</accession>
<feature type="transmembrane region" description="Helical" evidence="11">
    <location>
        <begin position="176"/>
        <end position="196"/>
    </location>
</feature>
<dbReference type="OrthoDB" id="9782003at2"/>
<evidence type="ECO:0000256" key="2">
    <source>
        <dbReference type="ARBA" id="ARBA00004141"/>
    </source>
</evidence>
<dbReference type="Pfam" id="PF17820">
    <property type="entry name" value="PDZ_6"/>
    <property type="match status" value="1"/>
</dbReference>
<dbReference type="CDD" id="cd23081">
    <property type="entry name" value="cpPDZ_EcRseP-like"/>
    <property type="match status" value="1"/>
</dbReference>
<dbReference type="GO" id="GO:0016020">
    <property type="term" value="C:membrane"/>
    <property type="evidence" value="ECO:0007669"/>
    <property type="project" value="UniProtKB-SubCell"/>
</dbReference>
<evidence type="ECO:0000256" key="3">
    <source>
        <dbReference type="ARBA" id="ARBA00007931"/>
    </source>
</evidence>
<keyword evidence="10 11" id="KW-0472">Membrane</keyword>
<dbReference type="RefSeq" id="WP_057736149.1">
    <property type="nucleotide sequence ID" value="NZ_AZEG01000004.1"/>
</dbReference>
<reference evidence="13 14" key="1">
    <citation type="journal article" date="2015" name="Genome Announc.">
        <title>Expanding the biotechnology potential of lactobacilli through comparative genomics of 213 strains and associated genera.</title>
        <authorList>
            <person name="Sun Z."/>
            <person name="Harris H.M."/>
            <person name="McCann A."/>
            <person name="Guo C."/>
            <person name="Argimon S."/>
            <person name="Zhang W."/>
            <person name="Yang X."/>
            <person name="Jeffery I.B."/>
            <person name="Cooney J.C."/>
            <person name="Kagawa T.F."/>
            <person name="Liu W."/>
            <person name="Song Y."/>
            <person name="Salvetti E."/>
            <person name="Wrobel A."/>
            <person name="Rasinkangas P."/>
            <person name="Parkhill J."/>
            <person name="Rea M.C."/>
            <person name="O'Sullivan O."/>
            <person name="Ritari J."/>
            <person name="Douillard F.P."/>
            <person name="Paul Ross R."/>
            <person name="Yang R."/>
            <person name="Briner A.E."/>
            <person name="Felis G.E."/>
            <person name="de Vos W.M."/>
            <person name="Barrangou R."/>
            <person name="Klaenhammer T.R."/>
            <person name="Caufield P.W."/>
            <person name="Cui Y."/>
            <person name="Zhang H."/>
            <person name="O'Toole P.W."/>
        </authorList>
    </citation>
    <scope>NUCLEOTIDE SEQUENCE [LARGE SCALE GENOMIC DNA]</scope>
    <source>
        <strain evidence="13 14">DSM 19971</strain>
    </source>
</reference>
<evidence type="ECO:0000256" key="4">
    <source>
        <dbReference type="ARBA" id="ARBA00022670"/>
    </source>
</evidence>
<evidence type="ECO:0000256" key="9">
    <source>
        <dbReference type="ARBA" id="ARBA00023049"/>
    </source>
</evidence>
<dbReference type="GO" id="GO:0004222">
    <property type="term" value="F:metalloendopeptidase activity"/>
    <property type="evidence" value="ECO:0007669"/>
    <property type="project" value="InterPro"/>
</dbReference>
<dbReference type="STRING" id="1423812.FD20_GL001693"/>
<keyword evidence="4" id="KW-0645">Protease</keyword>
<evidence type="ECO:0000256" key="1">
    <source>
        <dbReference type="ARBA" id="ARBA00001947"/>
    </source>
</evidence>
<comment type="subcellular location">
    <subcellularLocation>
        <location evidence="2">Membrane</location>
        <topology evidence="2">Multi-pass membrane protein</topology>
    </subcellularLocation>
</comment>
<evidence type="ECO:0000256" key="11">
    <source>
        <dbReference type="RuleBase" id="RU362031"/>
    </source>
</evidence>
<evidence type="ECO:0000256" key="10">
    <source>
        <dbReference type="ARBA" id="ARBA00023136"/>
    </source>
</evidence>
<comment type="similarity">
    <text evidence="3 11">Belongs to the peptidase M50B family.</text>
</comment>
<comment type="cofactor">
    <cofactor evidence="1 11">
        <name>Zn(2+)</name>
        <dbReference type="ChEBI" id="CHEBI:29105"/>
    </cofactor>
</comment>
<evidence type="ECO:0000256" key="5">
    <source>
        <dbReference type="ARBA" id="ARBA00022692"/>
    </source>
</evidence>
<dbReference type="SUPFAM" id="SSF50156">
    <property type="entry name" value="PDZ domain-like"/>
    <property type="match status" value="1"/>
</dbReference>
<keyword evidence="5 11" id="KW-0812">Transmembrane</keyword>
<dbReference type="Gene3D" id="2.30.42.10">
    <property type="match status" value="1"/>
</dbReference>
<comment type="caution">
    <text evidence="13">The sequence shown here is derived from an EMBL/GenBank/DDBJ whole genome shotgun (WGS) entry which is preliminary data.</text>
</comment>
<dbReference type="NCBIfam" id="TIGR00054">
    <property type="entry name" value="RIP metalloprotease RseP"/>
    <property type="match status" value="1"/>
</dbReference>
<keyword evidence="8 11" id="KW-1133">Transmembrane helix</keyword>
<keyword evidence="7 11" id="KW-0862">Zinc</keyword>
<feature type="domain" description="PDZ" evidence="12">
    <location>
        <begin position="190"/>
        <end position="261"/>
    </location>
</feature>
<sequence length="425" mass="47154">MIITIVTFIIIFGILVLVHEFGHFYFAKRANILVREFSIGMGPKIFSYHKNATTYTIRILPLGGYVRMAGLEENDESLKAGKLITLIFDQQEKVTKINASQKKLLLNGIPLQVVKWDLEKDLWIEGYENGDEDQYHRYSVSHDASIIEDDGTEVRIAPLDVQFQSARLPQRMLTNFAGPLNNFILAIVAFTLIAILQGGVLNSTNTIGKIVADSPAAKAGLKANDTIVKVDNVKTDTWEKLVTQISDKGGKKTNLIVERNGKEKRIKITPKTKNSNGQKVGQIGIESKINRDSSPWAIITYGFAETWGMIVAIFSALIGMFTKGFSLNDLGGPVAMYSYTSQAAKYGIVNVIRLLAFLSVNLGVVNLLPIPALDGGKLLLNVVEGIRRKPISPEKEGIITLIGFGFLMLLMILVTWNDIQRYFFN</sequence>
<organism evidence="13 14">
    <name type="scientific">Liquorilactobacillus uvarum DSM 19971</name>
    <dbReference type="NCBI Taxonomy" id="1423812"/>
    <lineage>
        <taxon>Bacteria</taxon>
        <taxon>Bacillati</taxon>
        <taxon>Bacillota</taxon>
        <taxon>Bacilli</taxon>
        <taxon>Lactobacillales</taxon>
        <taxon>Lactobacillaceae</taxon>
        <taxon>Liquorilactobacillus</taxon>
    </lineage>
</organism>
<proteinExistence type="inferred from homology"/>
<dbReference type="GO" id="GO:0006508">
    <property type="term" value="P:proteolysis"/>
    <property type="evidence" value="ECO:0007669"/>
    <property type="project" value="UniProtKB-KW"/>
</dbReference>
<dbReference type="GO" id="GO:0046872">
    <property type="term" value="F:metal ion binding"/>
    <property type="evidence" value="ECO:0007669"/>
    <property type="project" value="UniProtKB-KW"/>
</dbReference>
<evidence type="ECO:0000256" key="7">
    <source>
        <dbReference type="ARBA" id="ARBA00022833"/>
    </source>
</evidence>
<feature type="transmembrane region" description="Helical" evidence="11">
    <location>
        <begin position="6"/>
        <end position="26"/>
    </location>
</feature>
<dbReference type="Pfam" id="PF02163">
    <property type="entry name" value="Peptidase_M50"/>
    <property type="match status" value="1"/>
</dbReference>
<dbReference type="InterPro" id="IPR041489">
    <property type="entry name" value="PDZ_6"/>
</dbReference>
<name>A0A0R1QBH6_9LACO</name>
<dbReference type="EMBL" id="AZEG01000004">
    <property type="protein sequence ID" value="KRL38491.1"/>
    <property type="molecule type" value="Genomic_DNA"/>
</dbReference>
<evidence type="ECO:0000256" key="6">
    <source>
        <dbReference type="ARBA" id="ARBA00022801"/>
    </source>
</evidence>
<feature type="transmembrane region" description="Helical" evidence="11">
    <location>
        <begin position="397"/>
        <end position="416"/>
    </location>
</feature>
<protein>
    <recommendedName>
        <fullName evidence="11">Zinc metalloprotease</fullName>
        <ecNumber evidence="11">3.4.24.-</ecNumber>
    </recommendedName>
</protein>
<evidence type="ECO:0000313" key="13">
    <source>
        <dbReference type="EMBL" id="KRL38491.1"/>
    </source>
</evidence>
<keyword evidence="6 11" id="KW-0378">Hydrolase</keyword>
<dbReference type="PANTHER" id="PTHR42837">
    <property type="entry name" value="REGULATOR OF SIGMA-E PROTEASE RSEP"/>
    <property type="match status" value="1"/>
</dbReference>